<keyword evidence="1" id="KW-0233">DNA recombination</keyword>
<dbReference type="NCBIfam" id="TIGR00613">
    <property type="entry name" value="reco"/>
    <property type="match status" value="1"/>
</dbReference>
<accession>A0A2K8NRB0</accession>
<protein>
    <recommendedName>
        <fullName evidence="1">DNA repair protein RecO</fullName>
    </recommendedName>
    <alternativeName>
        <fullName evidence="1">Recombination protein O</fullName>
    </alternativeName>
</protein>
<dbReference type="PANTHER" id="PTHR33991">
    <property type="entry name" value="DNA REPAIR PROTEIN RECO"/>
    <property type="match status" value="1"/>
</dbReference>
<sequence length="265" mass="31073">MSTRSTKGLVLQTWDYEDTSKIVTLFTENWGLVKLLAPGVNRLTSKNRYSLVTFTLGEYIFFPTRTKNKLSRLKTGHFLADHLAITENYNNYLYAVALSQIIQDAQSCWEPNPQLFWDLNKAFNNFNDDSKPLNTFVRFLFYHLPTFGGPNLLNRCGRCYKLLQQYSFFSLNELKWVCQKCQESFEKSQNRDWLSFIERLHNHDFWSSEECYFSTTHLLILGSALLDYYELVLGITNQPLKLIKNKPMFRKLAPEIYTDSVLTSD</sequence>
<dbReference type="SUPFAM" id="SSF57863">
    <property type="entry name" value="ArfGap/RecO-like zinc finger"/>
    <property type="match status" value="1"/>
</dbReference>
<dbReference type="InterPro" id="IPR037278">
    <property type="entry name" value="ARFGAP/RecO"/>
</dbReference>
<dbReference type="PANTHER" id="PTHR33991:SF1">
    <property type="entry name" value="DNA REPAIR PROTEIN RECO"/>
    <property type="match status" value="1"/>
</dbReference>
<dbReference type="InterPro" id="IPR022572">
    <property type="entry name" value="DNA_rep/recomb_RecO_N"/>
</dbReference>
<dbReference type="SUPFAM" id="SSF50249">
    <property type="entry name" value="Nucleic acid-binding proteins"/>
    <property type="match status" value="1"/>
</dbReference>
<name>A0A2K8NRB0_9MOLU</name>
<evidence type="ECO:0000256" key="1">
    <source>
        <dbReference type="HAMAP-Rule" id="MF_00201"/>
    </source>
</evidence>
<keyword evidence="1" id="KW-0234">DNA repair</keyword>
<dbReference type="Proteomes" id="UP000232222">
    <property type="component" value="Chromosome"/>
</dbReference>
<dbReference type="GO" id="GO:0006310">
    <property type="term" value="P:DNA recombination"/>
    <property type="evidence" value="ECO:0007669"/>
    <property type="project" value="UniProtKB-UniRule"/>
</dbReference>
<dbReference type="OrthoDB" id="404042at2"/>
<evidence type="ECO:0000313" key="3">
    <source>
        <dbReference type="Proteomes" id="UP000232222"/>
    </source>
</evidence>
<dbReference type="KEGG" id="efr:EFREU_v1c03590"/>
<dbReference type="Pfam" id="PF11967">
    <property type="entry name" value="RecO_N"/>
    <property type="match status" value="1"/>
</dbReference>
<proteinExistence type="inferred from homology"/>
<dbReference type="HAMAP" id="MF_00201">
    <property type="entry name" value="RecO"/>
    <property type="match status" value="1"/>
</dbReference>
<dbReference type="InterPro" id="IPR012340">
    <property type="entry name" value="NA-bd_OB-fold"/>
</dbReference>
<dbReference type="GO" id="GO:0043590">
    <property type="term" value="C:bacterial nucleoid"/>
    <property type="evidence" value="ECO:0007669"/>
    <property type="project" value="TreeGrafter"/>
</dbReference>
<evidence type="ECO:0000313" key="2">
    <source>
        <dbReference type="EMBL" id="ATZ16385.1"/>
    </source>
</evidence>
<keyword evidence="3" id="KW-1185">Reference proteome</keyword>
<dbReference type="EMBL" id="CP024962">
    <property type="protein sequence ID" value="ATZ16385.1"/>
    <property type="molecule type" value="Genomic_DNA"/>
</dbReference>
<dbReference type="GO" id="GO:0006302">
    <property type="term" value="P:double-strand break repair"/>
    <property type="evidence" value="ECO:0007669"/>
    <property type="project" value="TreeGrafter"/>
</dbReference>
<dbReference type="Pfam" id="PF02565">
    <property type="entry name" value="RecO_C"/>
    <property type="match status" value="1"/>
</dbReference>
<dbReference type="Gene3D" id="2.40.50.140">
    <property type="entry name" value="Nucleic acid-binding proteins"/>
    <property type="match status" value="1"/>
</dbReference>
<dbReference type="AlphaFoldDB" id="A0A2K8NRB0"/>
<dbReference type="InterPro" id="IPR003717">
    <property type="entry name" value="RecO"/>
</dbReference>
<comment type="function">
    <text evidence="1">Involved in DNA repair and RecF pathway recombination.</text>
</comment>
<organism evidence="2 3">
    <name type="scientific">Entomoplasma freundtii</name>
    <dbReference type="NCBI Taxonomy" id="74700"/>
    <lineage>
        <taxon>Bacteria</taxon>
        <taxon>Bacillati</taxon>
        <taxon>Mycoplasmatota</taxon>
        <taxon>Mollicutes</taxon>
        <taxon>Entomoplasmatales</taxon>
        <taxon>Entomoplasmataceae</taxon>
        <taxon>Entomoplasma</taxon>
    </lineage>
</organism>
<dbReference type="RefSeq" id="WP_100609335.1">
    <property type="nucleotide sequence ID" value="NZ_CP024962.1"/>
</dbReference>
<comment type="similarity">
    <text evidence="1">Belongs to the RecO family.</text>
</comment>
<reference evidence="2 3" key="1">
    <citation type="submission" date="2017-11" db="EMBL/GenBank/DDBJ databases">
        <title>Genome sequence of Entomoplasma freundtii BARC 318 (ATCC 51999).</title>
        <authorList>
            <person name="Lo W.-S."/>
            <person name="Gasparich G.E."/>
            <person name="Kuo C.-H."/>
        </authorList>
    </citation>
    <scope>NUCLEOTIDE SEQUENCE [LARGE SCALE GENOMIC DNA]</scope>
    <source>
        <strain evidence="2 3">BARC 318</strain>
    </source>
</reference>
<gene>
    <name evidence="1 2" type="primary">recO</name>
    <name evidence="2" type="ORF">EFREU_v1c03590</name>
</gene>
<keyword evidence="1" id="KW-0227">DNA damage</keyword>